<evidence type="ECO:0000313" key="6">
    <source>
        <dbReference type="Proteomes" id="UP000293562"/>
    </source>
</evidence>
<accession>A0A4Q7V703</accession>
<dbReference type="EMBL" id="SHKN01000006">
    <property type="protein sequence ID" value="RZT91210.1"/>
    <property type="molecule type" value="Genomic_DNA"/>
</dbReference>
<keyword evidence="3" id="KW-0472">Membrane</keyword>
<keyword evidence="3" id="KW-0812">Transmembrane</keyword>
<dbReference type="RefSeq" id="WP_130308562.1">
    <property type="nucleotide sequence ID" value="NZ_SHKN01000006.1"/>
</dbReference>
<feature type="transmembrane region" description="Helical" evidence="3">
    <location>
        <begin position="89"/>
        <end position="108"/>
    </location>
</feature>
<organism evidence="5 6">
    <name type="scientific">Ancylomarina subtilis</name>
    <dbReference type="NCBI Taxonomy" id="1639035"/>
    <lineage>
        <taxon>Bacteria</taxon>
        <taxon>Pseudomonadati</taxon>
        <taxon>Bacteroidota</taxon>
        <taxon>Bacteroidia</taxon>
        <taxon>Marinilabiliales</taxon>
        <taxon>Marinifilaceae</taxon>
        <taxon>Ancylomarina</taxon>
    </lineage>
</organism>
<evidence type="ECO:0000256" key="3">
    <source>
        <dbReference type="SAM" id="Phobius"/>
    </source>
</evidence>
<sequence length="284" mass="32603">MRKILVVVGLFLLFSLPVINAQANQEIQIDSINKPLFKPFIERYILDELKSLRRENLELNKQVSEKIAQAKLESSDRAINYTTSTINNIFYIITAAASLLVLLGWKSLSDIKKTIKKDTSSKIQHLTADYERRLEVIEKQAKVRSEIIVDTQNKISVTNSLHSLWMRAGIEKSEEEKISIYDEILEINPNDIEAMTYKADALLEIGEVRWALNLVNAAIEKDNKYALAFWQRACAYAQLEKEVEAIKDLEKAIELSETFVDEVGKEIHFDKLKNNKRFKAIVNS</sequence>
<dbReference type="NCBIfam" id="NF047558">
    <property type="entry name" value="TPR_END_plus"/>
    <property type="match status" value="1"/>
</dbReference>
<keyword evidence="6" id="KW-1185">Reference proteome</keyword>
<comment type="caution">
    <text evidence="5">The sequence shown here is derived from an EMBL/GenBank/DDBJ whole genome shotgun (WGS) entry which is preliminary data.</text>
</comment>
<dbReference type="PANTHER" id="PTHR44858:SF1">
    <property type="entry name" value="UDP-N-ACETYLGLUCOSAMINE--PEPTIDE N-ACETYLGLUCOSAMINYLTRANSFERASE SPINDLY-RELATED"/>
    <property type="match status" value="1"/>
</dbReference>
<dbReference type="Proteomes" id="UP000293562">
    <property type="component" value="Unassembled WGS sequence"/>
</dbReference>
<evidence type="ECO:0000256" key="4">
    <source>
        <dbReference type="SAM" id="SignalP"/>
    </source>
</evidence>
<dbReference type="AlphaFoldDB" id="A0A4Q7V703"/>
<protein>
    <submittedName>
        <fullName evidence="5">Uncharacterized protein</fullName>
    </submittedName>
</protein>
<dbReference type="InterPro" id="IPR019734">
    <property type="entry name" value="TPR_rpt"/>
</dbReference>
<dbReference type="SMART" id="SM00028">
    <property type="entry name" value="TPR"/>
    <property type="match status" value="2"/>
</dbReference>
<dbReference type="InterPro" id="IPR050498">
    <property type="entry name" value="Ycf3"/>
</dbReference>
<keyword evidence="3" id="KW-1133">Transmembrane helix</keyword>
<feature type="chain" id="PRO_5020477578" evidence="4">
    <location>
        <begin position="21"/>
        <end position="284"/>
    </location>
</feature>
<evidence type="ECO:0000256" key="1">
    <source>
        <dbReference type="ARBA" id="ARBA00022737"/>
    </source>
</evidence>
<evidence type="ECO:0000313" key="5">
    <source>
        <dbReference type="EMBL" id="RZT91210.1"/>
    </source>
</evidence>
<dbReference type="PANTHER" id="PTHR44858">
    <property type="entry name" value="TETRATRICOPEPTIDE REPEAT PROTEIN 6"/>
    <property type="match status" value="1"/>
</dbReference>
<dbReference type="InterPro" id="IPR011990">
    <property type="entry name" value="TPR-like_helical_dom_sf"/>
</dbReference>
<keyword evidence="2" id="KW-0802">TPR repeat</keyword>
<reference evidence="5 6" key="1">
    <citation type="submission" date="2019-02" db="EMBL/GenBank/DDBJ databases">
        <title>Genomic Encyclopedia of Type Strains, Phase IV (KMG-IV): sequencing the most valuable type-strain genomes for metagenomic binning, comparative biology and taxonomic classification.</title>
        <authorList>
            <person name="Goeker M."/>
        </authorList>
    </citation>
    <scope>NUCLEOTIDE SEQUENCE [LARGE SCALE GENOMIC DNA]</scope>
    <source>
        <strain evidence="5 6">DSM 28825</strain>
    </source>
</reference>
<dbReference type="OrthoDB" id="9792573at2"/>
<evidence type="ECO:0000256" key="2">
    <source>
        <dbReference type="ARBA" id="ARBA00022803"/>
    </source>
</evidence>
<keyword evidence="1" id="KW-0677">Repeat</keyword>
<name>A0A4Q7V703_9BACT</name>
<feature type="signal peptide" evidence="4">
    <location>
        <begin position="1"/>
        <end position="20"/>
    </location>
</feature>
<keyword evidence="4" id="KW-0732">Signal</keyword>
<dbReference type="Gene3D" id="1.25.40.10">
    <property type="entry name" value="Tetratricopeptide repeat domain"/>
    <property type="match status" value="1"/>
</dbReference>
<dbReference type="SUPFAM" id="SSF48452">
    <property type="entry name" value="TPR-like"/>
    <property type="match status" value="1"/>
</dbReference>
<proteinExistence type="predicted"/>
<gene>
    <name evidence="5" type="ORF">EV201_3216</name>
</gene>